<dbReference type="InterPro" id="IPR037045">
    <property type="entry name" value="S8pro/Inhibitor_I9_sf"/>
</dbReference>
<dbReference type="RefSeq" id="WP_012900815.1">
    <property type="nucleotide sequence ID" value="NC_013665.1"/>
</dbReference>
<feature type="region of interest" description="Disordered" evidence="8">
    <location>
        <begin position="395"/>
        <end position="419"/>
    </location>
</feature>
<dbReference type="Pfam" id="PF05922">
    <property type="entry name" value="Inhibitor_I9"/>
    <property type="match status" value="1"/>
</dbReference>
<dbReference type="PROSITE" id="PS51892">
    <property type="entry name" value="SUBTILASE"/>
    <property type="match status" value="1"/>
</dbReference>
<dbReference type="PATRIC" id="fig|304371.9.peg.2113"/>
<dbReference type="InterPro" id="IPR022398">
    <property type="entry name" value="Peptidase_S8_His-AS"/>
</dbReference>
<dbReference type="PROSITE" id="PS00138">
    <property type="entry name" value="SUBTILASE_SER"/>
    <property type="match status" value="1"/>
</dbReference>
<dbReference type="GO" id="GO:0004252">
    <property type="term" value="F:serine-type endopeptidase activity"/>
    <property type="evidence" value="ECO:0007669"/>
    <property type="project" value="UniProtKB-UniRule"/>
</dbReference>
<evidence type="ECO:0000256" key="2">
    <source>
        <dbReference type="ARBA" id="ARBA00022670"/>
    </source>
</evidence>
<dbReference type="AlphaFoldDB" id="D1Z0B9"/>
<organism evidence="11 12">
    <name type="scientific">Methanocella paludicola (strain DSM 17711 / JCM 13418 / NBRC 101707 / SANAE)</name>
    <dbReference type="NCBI Taxonomy" id="304371"/>
    <lineage>
        <taxon>Archaea</taxon>
        <taxon>Methanobacteriati</taxon>
        <taxon>Methanobacteriota</taxon>
        <taxon>Stenosarchaea group</taxon>
        <taxon>Methanomicrobia</taxon>
        <taxon>Methanocellales</taxon>
        <taxon>Methanocellaceae</taxon>
        <taxon>Methanocella</taxon>
    </lineage>
</organism>
<reference evidence="12" key="3">
    <citation type="journal article" date="2011" name="PLoS ONE">
        <title>Genome sequence of a mesophilic hydrogenotrophic methanogen Methanocella paludicola, the first cultivated representative of the order Methanocellales.</title>
        <authorList>
            <person name="Sakai S."/>
            <person name="Takaki Y."/>
            <person name="Shimamura S."/>
            <person name="Sekine M."/>
            <person name="Tajima T."/>
            <person name="Kosugi H."/>
            <person name="Ichikawa N."/>
            <person name="Tasumi E."/>
            <person name="Hiraki A.T."/>
            <person name="Shimizu A."/>
            <person name="Kato Y."/>
            <person name="Nishiko R."/>
            <person name="Mori K."/>
            <person name="Fujita N."/>
            <person name="Imachi H."/>
            <person name="Takai K."/>
        </authorList>
    </citation>
    <scope>NUCLEOTIDE SEQUENCE [LARGE SCALE GENOMIC DNA]</scope>
    <source>
        <strain evidence="12">DSM 17711 / JCM 13418 / NBRC 101707 / SANAE</strain>
    </source>
</reference>
<dbReference type="InterPro" id="IPR010259">
    <property type="entry name" value="S8pro/Inhibitor_I9"/>
</dbReference>
<dbReference type="KEGG" id="mpd:MCP_2069"/>
<evidence type="ECO:0000313" key="11">
    <source>
        <dbReference type="EMBL" id="BAI62141.1"/>
    </source>
</evidence>
<dbReference type="InterPro" id="IPR015500">
    <property type="entry name" value="Peptidase_S8_subtilisin-rel"/>
</dbReference>
<dbReference type="InterPro" id="IPR000209">
    <property type="entry name" value="Peptidase_S8/S53_dom"/>
</dbReference>
<dbReference type="PRINTS" id="PR00723">
    <property type="entry name" value="SUBTILISIN"/>
</dbReference>
<feature type="active site" description="Charge relay system" evidence="5 6">
    <location>
        <position position="329"/>
    </location>
</feature>
<dbReference type="InterPro" id="IPR023827">
    <property type="entry name" value="Peptidase_S8_Asp-AS"/>
</dbReference>
<reference evidence="11 12" key="1">
    <citation type="journal article" date="2007" name="Appl. Environ. Microbiol.">
        <title>Isolation of key methanogens for global methane emission from rice paddy fields: a novel isolate affiliated with the clone cluster rice cluster I.</title>
        <authorList>
            <person name="Sakai S."/>
            <person name="Imachi H."/>
            <person name="Sekiguchi Y."/>
            <person name="Ohashi A."/>
            <person name="Harada H."/>
            <person name="Kamagata Y."/>
        </authorList>
    </citation>
    <scope>NUCLEOTIDE SEQUENCE [LARGE SCALE GENOMIC DNA]</scope>
    <source>
        <strain evidence="12">DSM 17711 / JCM 13418 / NBRC 101707 / SANAE</strain>
    </source>
</reference>
<dbReference type="PROSITE" id="PS00136">
    <property type="entry name" value="SUBTILASE_ASP"/>
    <property type="match status" value="1"/>
</dbReference>
<dbReference type="CDD" id="cd07487">
    <property type="entry name" value="Peptidases_S8_1"/>
    <property type="match status" value="1"/>
</dbReference>
<keyword evidence="2 6" id="KW-0645">Protease</keyword>
<dbReference type="Gene3D" id="3.40.50.200">
    <property type="entry name" value="Peptidase S8/S53 domain"/>
    <property type="match status" value="1"/>
</dbReference>
<dbReference type="PANTHER" id="PTHR43806">
    <property type="entry name" value="PEPTIDASE S8"/>
    <property type="match status" value="1"/>
</dbReference>
<gene>
    <name evidence="11" type="ordered locus">MCP_2069</name>
</gene>
<protein>
    <submittedName>
        <fullName evidence="11">Peptidase S8 family protein</fullName>
    </submittedName>
</protein>
<reference evidence="11 12" key="2">
    <citation type="journal article" date="2008" name="Int. J. Syst. Evol. Microbiol.">
        <title>Methanocella paludicola gen. nov., sp. nov., a methane-producing archaeon, the first isolate of the lineage 'Rice Cluster I', and proposal of the new archaeal order Methanocellales ord. nov.</title>
        <authorList>
            <person name="Sakai S."/>
            <person name="Imachi H."/>
            <person name="Hanada S."/>
            <person name="Ohashi A."/>
            <person name="Harada H."/>
            <person name="Kamagata Y."/>
        </authorList>
    </citation>
    <scope>NUCLEOTIDE SEQUENCE [LARGE SCALE GENOMIC DNA]</scope>
    <source>
        <strain evidence="12">DSM 17711 / JCM 13418 / NBRC 101707 / SANAE</strain>
    </source>
</reference>
<dbReference type="SUPFAM" id="SSF52743">
    <property type="entry name" value="Subtilisin-like"/>
    <property type="match status" value="1"/>
</dbReference>
<keyword evidence="3 6" id="KW-0378">Hydrolase</keyword>
<dbReference type="EMBL" id="AP011532">
    <property type="protein sequence ID" value="BAI62141.1"/>
    <property type="molecule type" value="Genomic_DNA"/>
</dbReference>
<dbReference type="PROSITE" id="PS00137">
    <property type="entry name" value="SUBTILASE_HIS"/>
    <property type="match status" value="1"/>
</dbReference>
<feature type="compositionally biased region" description="Low complexity" evidence="8">
    <location>
        <begin position="543"/>
        <end position="555"/>
    </location>
</feature>
<accession>D1Z0B9</accession>
<dbReference type="Gene3D" id="3.30.70.80">
    <property type="entry name" value="Peptidase S8 propeptide/proteinase inhibitor I9"/>
    <property type="match status" value="1"/>
</dbReference>
<evidence type="ECO:0000313" key="12">
    <source>
        <dbReference type="Proteomes" id="UP000001882"/>
    </source>
</evidence>
<evidence type="ECO:0000256" key="3">
    <source>
        <dbReference type="ARBA" id="ARBA00022801"/>
    </source>
</evidence>
<dbReference type="Proteomes" id="UP000001882">
    <property type="component" value="Chromosome"/>
</dbReference>
<evidence type="ECO:0000256" key="5">
    <source>
        <dbReference type="PIRSR" id="PIRSR615500-1"/>
    </source>
</evidence>
<dbReference type="STRING" id="304371.MCP_2069"/>
<evidence type="ECO:0000256" key="1">
    <source>
        <dbReference type="ARBA" id="ARBA00011073"/>
    </source>
</evidence>
<evidence type="ECO:0000256" key="8">
    <source>
        <dbReference type="SAM" id="MobiDB-lite"/>
    </source>
</evidence>
<proteinExistence type="inferred from homology"/>
<evidence type="ECO:0000256" key="6">
    <source>
        <dbReference type="PROSITE-ProRule" id="PRU01240"/>
    </source>
</evidence>
<dbReference type="InterPro" id="IPR036852">
    <property type="entry name" value="Peptidase_S8/S53_dom_sf"/>
</dbReference>
<keyword evidence="4 6" id="KW-0720">Serine protease</keyword>
<comment type="similarity">
    <text evidence="1 6 7">Belongs to the peptidase S8 family.</text>
</comment>
<dbReference type="eggNOG" id="arCOG02081">
    <property type="taxonomic scope" value="Archaea"/>
</dbReference>
<feature type="domain" description="Peptidase S8/S53" evidence="9">
    <location>
        <begin position="118"/>
        <end position="377"/>
    </location>
</feature>
<feature type="active site" description="Charge relay system" evidence="5 6">
    <location>
        <position position="161"/>
    </location>
</feature>
<sequence>MILLSTIAVVGASQPAANTTGGEASTGFSTYVVAFNNAPSIQMDSKITDLVNSFNGQVLHRYSIINGMVVSIPDNKASELKKLSNVKYVEKEQTVQVLLDKAVPQIGADKVWASGYTGKGVKVCVIDTGVDANHPDLNGGKVVAWVDYVNGRTTPYDDHGHGTHVSSTIAGTGAALNGQYKGVAPEASLMEAKVLSSSGSGSDTNIVKAIDWAVQNGAQVISMSLGSTTHSQVMDDAVNAAVSKGVVCVIAAGNSGPGTRTICCPGDSPYVITVGASDRNDAIASFSSRGPNRDGSIKPDITNMGVGLMAAKAGGTSTSGYYKAMSGTSMATPMTSGVVALLLQANKTLSPAQVKTVLQKTAKQLGSSVPNNDYGYGRVDAKAALDYVLTGKIPVPTPTPTPSPGVSPTPTATPQPGAGSAVSLTSMFARYNNQYGQMNQFQVTPGTTISQGIMMGNIGDYADSYTVSVNGIPAAWWTMTGYNGEVLQPSSAAYIQMAITPAAGTATGTYTFTVTATSNSASSIKASKTYTLNVASGTVTPTATPTVTPTATPNPTISPTPTATPTPGKSFSGTASRSSEYYTYLTPTAAGQVTATINWANTYTDLNVYLYDPAGNLVAKSESRYTTSETVQFNAPAGGYYLLKVTASNSYSGVAFTGTASANTAQAYVKTGTIGSTPVTFSVTADGSRHVSARVAWTWSYSTVSLSLLDQSGRAVAQGTKTTDGFNAAYEQFDCVPASGTYTLKLASDSATRSLSYKLVTPFQL</sequence>
<feature type="compositionally biased region" description="Pro residues" evidence="8">
    <location>
        <begin position="395"/>
        <end position="413"/>
    </location>
</feature>
<keyword evidence="12" id="KW-1185">Reference proteome</keyword>
<name>D1Z0B9_METPS</name>
<dbReference type="InterPro" id="IPR050131">
    <property type="entry name" value="Peptidase_S8_subtilisin-like"/>
</dbReference>
<dbReference type="PANTHER" id="PTHR43806:SF65">
    <property type="entry name" value="SERINE PROTEASE APRX"/>
    <property type="match status" value="1"/>
</dbReference>
<dbReference type="InterPro" id="IPR023828">
    <property type="entry name" value="Peptidase_S8_Ser-AS"/>
</dbReference>
<evidence type="ECO:0000259" key="9">
    <source>
        <dbReference type="Pfam" id="PF00082"/>
    </source>
</evidence>
<evidence type="ECO:0000256" key="7">
    <source>
        <dbReference type="RuleBase" id="RU003355"/>
    </source>
</evidence>
<evidence type="ECO:0000256" key="4">
    <source>
        <dbReference type="ARBA" id="ARBA00022825"/>
    </source>
</evidence>
<evidence type="ECO:0000259" key="10">
    <source>
        <dbReference type="Pfam" id="PF05922"/>
    </source>
</evidence>
<dbReference type="Gene3D" id="2.60.120.380">
    <property type="match status" value="1"/>
</dbReference>
<dbReference type="eggNOG" id="arCOG00702">
    <property type="taxonomic scope" value="Archaea"/>
</dbReference>
<dbReference type="GO" id="GO:0006508">
    <property type="term" value="P:proteolysis"/>
    <property type="evidence" value="ECO:0007669"/>
    <property type="project" value="UniProtKB-KW"/>
</dbReference>
<feature type="domain" description="Inhibitor I9" evidence="10">
    <location>
        <begin position="45"/>
        <end position="97"/>
    </location>
</feature>
<feature type="region of interest" description="Disordered" evidence="8">
    <location>
        <begin position="543"/>
        <end position="572"/>
    </location>
</feature>
<dbReference type="GeneID" id="8681925"/>
<dbReference type="InParanoid" id="D1Z0B9"/>
<dbReference type="Pfam" id="PF00082">
    <property type="entry name" value="Peptidase_S8"/>
    <property type="match status" value="1"/>
</dbReference>
<dbReference type="SUPFAM" id="SSF54897">
    <property type="entry name" value="Protease propeptides/inhibitors"/>
    <property type="match status" value="1"/>
</dbReference>
<feature type="active site" description="Charge relay system" evidence="5 6">
    <location>
        <position position="127"/>
    </location>
</feature>